<comment type="caution">
    <text evidence="1">The sequence shown here is derived from an EMBL/GenBank/DDBJ whole genome shotgun (WGS) entry which is preliminary data.</text>
</comment>
<dbReference type="EMBL" id="CAXDID020000128">
    <property type="protein sequence ID" value="CAL6034333.1"/>
    <property type="molecule type" value="Genomic_DNA"/>
</dbReference>
<name>A0AA86RUG3_9EUKA</name>
<reference evidence="1" key="1">
    <citation type="submission" date="2023-06" db="EMBL/GenBank/DDBJ databases">
        <authorList>
            <person name="Kurt Z."/>
        </authorList>
    </citation>
    <scope>NUCLEOTIDE SEQUENCE</scope>
</reference>
<sequence length="110" mass="12843">MSSEITGLGAEYILYIHIYLAISQVLQIYSQPSGNLPGLKCQISWNLPPAMKSQLCQPENLANLKPQFRHELEIVMFQIVRQIQYLSCIEFGIPLFYRKQQVYYLYQVQL</sequence>
<evidence type="ECO:0000313" key="1">
    <source>
        <dbReference type="EMBL" id="CAI9978094.1"/>
    </source>
</evidence>
<proteinExistence type="predicted"/>
<dbReference type="Proteomes" id="UP001642409">
    <property type="component" value="Unassembled WGS sequence"/>
</dbReference>
<dbReference type="AlphaFoldDB" id="A0AA86RUG3"/>
<protein>
    <submittedName>
        <fullName evidence="2">Hypothetical_protein</fullName>
    </submittedName>
</protein>
<accession>A0AA86RUG3</accession>
<gene>
    <name evidence="2" type="ORF">HINF_LOCUS35399</name>
    <name evidence="1" type="ORF">HINF_LOCUS65739</name>
</gene>
<organism evidence="1">
    <name type="scientific">Hexamita inflata</name>
    <dbReference type="NCBI Taxonomy" id="28002"/>
    <lineage>
        <taxon>Eukaryota</taxon>
        <taxon>Metamonada</taxon>
        <taxon>Diplomonadida</taxon>
        <taxon>Hexamitidae</taxon>
        <taxon>Hexamitinae</taxon>
        <taxon>Hexamita</taxon>
    </lineage>
</organism>
<keyword evidence="3" id="KW-1185">Reference proteome</keyword>
<dbReference type="EMBL" id="CATOUU010001183">
    <property type="protein sequence ID" value="CAI9978094.1"/>
    <property type="molecule type" value="Genomic_DNA"/>
</dbReference>
<reference evidence="2 3" key="2">
    <citation type="submission" date="2024-07" db="EMBL/GenBank/DDBJ databases">
        <authorList>
            <person name="Akdeniz Z."/>
        </authorList>
    </citation>
    <scope>NUCLEOTIDE SEQUENCE [LARGE SCALE GENOMIC DNA]</scope>
</reference>
<evidence type="ECO:0000313" key="3">
    <source>
        <dbReference type="Proteomes" id="UP001642409"/>
    </source>
</evidence>
<evidence type="ECO:0000313" key="2">
    <source>
        <dbReference type="EMBL" id="CAL6034333.1"/>
    </source>
</evidence>